<evidence type="ECO:0000313" key="3">
    <source>
        <dbReference type="Proteomes" id="UP001596283"/>
    </source>
</evidence>
<name>A0ABW1TEY0_9LACO</name>
<dbReference type="Proteomes" id="UP001596283">
    <property type="component" value="Unassembled WGS sequence"/>
</dbReference>
<sequence>MKNGGSLRDRVVKHFFNISGDFDEYKRQETNRIGTNVMLLCLPALLIPSIIAGVWATKSPENALLGLIFFNIIFVGIIICPYLMTASRRAHLTDNEVDIRNLPAARKNILKRVLGSSLYGFVFFYLMQVILNSIFDNTSFVGGLTSLRNIKTAVLTGILLGITMGITN</sequence>
<evidence type="ECO:0000313" key="2">
    <source>
        <dbReference type="EMBL" id="MFC6259840.1"/>
    </source>
</evidence>
<dbReference type="RefSeq" id="WP_125685479.1">
    <property type="nucleotide sequence ID" value="NZ_JBHSSI010000022.1"/>
</dbReference>
<keyword evidence="1" id="KW-0812">Transmembrane</keyword>
<feature type="transmembrane region" description="Helical" evidence="1">
    <location>
        <begin position="109"/>
        <end position="130"/>
    </location>
</feature>
<proteinExistence type="predicted"/>
<dbReference type="EMBL" id="JBHSSI010000022">
    <property type="protein sequence ID" value="MFC6259840.1"/>
    <property type="molecule type" value="Genomic_DNA"/>
</dbReference>
<organism evidence="2 3">
    <name type="scientific">Levilactobacillus fujinensis</name>
    <dbReference type="NCBI Taxonomy" id="2486024"/>
    <lineage>
        <taxon>Bacteria</taxon>
        <taxon>Bacillati</taxon>
        <taxon>Bacillota</taxon>
        <taxon>Bacilli</taxon>
        <taxon>Lactobacillales</taxon>
        <taxon>Lactobacillaceae</taxon>
        <taxon>Levilactobacillus</taxon>
    </lineage>
</organism>
<feature type="transmembrane region" description="Helical" evidence="1">
    <location>
        <begin position="37"/>
        <end position="57"/>
    </location>
</feature>
<keyword evidence="1" id="KW-1133">Transmembrane helix</keyword>
<comment type="caution">
    <text evidence="2">The sequence shown here is derived from an EMBL/GenBank/DDBJ whole genome shotgun (WGS) entry which is preliminary data.</text>
</comment>
<keyword evidence="1" id="KW-0472">Membrane</keyword>
<accession>A0ABW1TEY0</accession>
<feature type="transmembrane region" description="Helical" evidence="1">
    <location>
        <begin position="150"/>
        <end position="167"/>
    </location>
</feature>
<feature type="transmembrane region" description="Helical" evidence="1">
    <location>
        <begin position="63"/>
        <end position="84"/>
    </location>
</feature>
<dbReference type="InterPro" id="IPR021697">
    <property type="entry name" value="DUF3278"/>
</dbReference>
<protein>
    <submittedName>
        <fullName evidence="2">DUF3278 domain-containing protein</fullName>
    </submittedName>
</protein>
<dbReference type="Pfam" id="PF11683">
    <property type="entry name" value="DUF3278"/>
    <property type="match status" value="1"/>
</dbReference>
<gene>
    <name evidence="2" type="ORF">ACFP1C_02675</name>
</gene>
<evidence type="ECO:0000256" key="1">
    <source>
        <dbReference type="SAM" id="Phobius"/>
    </source>
</evidence>
<reference evidence="3" key="1">
    <citation type="journal article" date="2019" name="Int. J. Syst. Evol. Microbiol.">
        <title>The Global Catalogue of Microorganisms (GCM) 10K type strain sequencing project: providing services to taxonomists for standard genome sequencing and annotation.</title>
        <authorList>
            <consortium name="The Broad Institute Genomics Platform"/>
            <consortium name="The Broad Institute Genome Sequencing Center for Infectious Disease"/>
            <person name="Wu L."/>
            <person name="Ma J."/>
        </authorList>
    </citation>
    <scope>NUCLEOTIDE SEQUENCE [LARGE SCALE GENOMIC DNA]</scope>
    <source>
        <strain evidence="3">CCM 8908</strain>
    </source>
</reference>
<keyword evidence="3" id="KW-1185">Reference proteome</keyword>